<comment type="caution">
    <text evidence="2">The sequence shown here is derived from an EMBL/GenBank/DDBJ whole genome shotgun (WGS) entry which is preliminary data.</text>
</comment>
<gene>
    <name evidence="2" type="ORF">WA1_00080</name>
</gene>
<dbReference type="EMBL" id="ANNX02000012">
    <property type="protein sequence ID" value="KYC43611.1"/>
    <property type="molecule type" value="Genomic_DNA"/>
</dbReference>
<proteinExistence type="predicted"/>
<dbReference type="OrthoDB" id="514817at2"/>
<evidence type="ECO:0000313" key="2">
    <source>
        <dbReference type="EMBL" id="KYC43611.1"/>
    </source>
</evidence>
<feature type="transmembrane region" description="Helical" evidence="1">
    <location>
        <begin position="132"/>
        <end position="151"/>
    </location>
</feature>
<feature type="transmembrane region" description="Helical" evidence="1">
    <location>
        <begin position="157"/>
        <end position="177"/>
    </location>
</feature>
<name>A0A139XG09_9CYAN</name>
<sequence length="190" mass="21732">MLPIPGMIFLLFFPANLCILRQVIWGQELTHQLLATGMFLFCIEQARMADRDLQQIVKAKEQVKDSRLDTFLKITISTIFIELLGFYTASIWLGWGSILILLSQVWFNLFAGVKIYTSSEMVIQPWKISERYNVLIADFLGLVLVSLWMLHIAAVQITWGLFGMAIAYCSIKLVLLFKDLFFVETKGVEG</sequence>
<keyword evidence="1" id="KW-1133">Transmembrane helix</keyword>
<evidence type="ECO:0000256" key="1">
    <source>
        <dbReference type="SAM" id="Phobius"/>
    </source>
</evidence>
<dbReference type="Proteomes" id="UP000076925">
    <property type="component" value="Unassembled WGS sequence"/>
</dbReference>
<organism evidence="2 3">
    <name type="scientific">Scytonema hofmannii PCC 7110</name>
    <dbReference type="NCBI Taxonomy" id="128403"/>
    <lineage>
        <taxon>Bacteria</taxon>
        <taxon>Bacillati</taxon>
        <taxon>Cyanobacteriota</taxon>
        <taxon>Cyanophyceae</taxon>
        <taxon>Nostocales</taxon>
        <taxon>Scytonemataceae</taxon>
        <taxon>Scytonema</taxon>
    </lineage>
</organism>
<reference evidence="2 3" key="1">
    <citation type="journal article" date="2013" name="Genome Biol. Evol.">
        <title>Genomes of Stigonematalean cyanobacteria (subsection V) and the evolution of oxygenic photosynthesis from prokaryotes to plastids.</title>
        <authorList>
            <person name="Dagan T."/>
            <person name="Roettger M."/>
            <person name="Stucken K."/>
            <person name="Landan G."/>
            <person name="Koch R."/>
            <person name="Major P."/>
            <person name="Gould S.B."/>
            <person name="Goremykin V.V."/>
            <person name="Rippka R."/>
            <person name="Tandeau de Marsac N."/>
            <person name="Gugger M."/>
            <person name="Lockhart P.J."/>
            <person name="Allen J.F."/>
            <person name="Brune I."/>
            <person name="Maus I."/>
            <person name="Puhler A."/>
            <person name="Martin W.F."/>
        </authorList>
    </citation>
    <scope>NUCLEOTIDE SEQUENCE [LARGE SCALE GENOMIC DNA]</scope>
    <source>
        <strain evidence="2 3">PCC 7110</strain>
    </source>
</reference>
<accession>A0A139XG09</accession>
<evidence type="ECO:0000313" key="3">
    <source>
        <dbReference type="Proteomes" id="UP000076925"/>
    </source>
</evidence>
<keyword evidence="3" id="KW-1185">Reference proteome</keyword>
<keyword evidence="1" id="KW-0812">Transmembrane</keyword>
<feature type="transmembrane region" description="Helical" evidence="1">
    <location>
        <begin position="93"/>
        <end position="111"/>
    </location>
</feature>
<protein>
    <submittedName>
        <fullName evidence="2">Uncharacterized protein</fullName>
    </submittedName>
</protein>
<dbReference type="AlphaFoldDB" id="A0A139XG09"/>
<keyword evidence="1" id="KW-0472">Membrane</keyword>